<keyword evidence="3" id="KW-1003">Cell membrane</keyword>
<feature type="domain" description="Major facilitator superfamily (MFS) profile" evidence="9">
    <location>
        <begin position="1"/>
        <end position="163"/>
    </location>
</feature>
<dbReference type="PROSITE" id="PS50850">
    <property type="entry name" value="MFS"/>
    <property type="match status" value="1"/>
</dbReference>
<feature type="compositionally biased region" description="Basic residues" evidence="7">
    <location>
        <begin position="368"/>
        <end position="380"/>
    </location>
</feature>
<evidence type="ECO:0000256" key="5">
    <source>
        <dbReference type="ARBA" id="ARBA00022989"/>
    </source>
</evidence>
<name>A0AAN4W2Z5_9BACT</name>
<feature type="transmembrane region" description="Helical" evidence="8">
    <location>
        <begin position="276"/>
        <end position="299"/>
    </location>
</feature>
<dbReference type="Pfam" id="PF07690">
    <property type="entry name" value="MFS_1"/>
    <property type="match status" value="1"/>
</dbReference>
<gene>
    <name evidence="10" type="ORF">PEDI_45010</name>
</gene>
<evidence type="ECO:0000256" key="3">
    <source>
        <dbReference type="ARBA" id="ARBA00022475"/>
    </source>
</evidence>
<feature type="transmembrane region" description="Helical" evidence="8">
    <location>
        <begin position="251"/>
        <end position="270"/>
    </location>
</feature>
<protein>
    <submittedName>
        <fullName evidence="10">MFS transporter</fullName>
    </submittedName>
</protein>
<comment type="caution">
    <text evidence="10">The sequence shown here is derived from an EMBL/GenBank/DDBJ whole genome shotgun (WGS) entry which is preliminary data.</text>
</comment>
<keyword evidence="5 8" id="KW-1133">Transmembrane helix</keyword>
<feature type="transmembrane region" description="Helical" evidence="8">
    <location>
        <begin position="343"/>
        <end position="361"/>
    </location>
</feature>
<dbReference type="GO" id="GO:0005886">
    <property type="term" value="C:plasma membrane"/>
    <property type="evidence" value="ECO:0007669"/>
    <property type="project" value="UniProtKB-SubCell"/>
</dbReference>
<feature type="transmembrane region" description="Helical" evidence="8">
    <location>
        <begin position="139"/>
        <end position="159"/>
    </location>
</feature>
<dbReference type="AlphaFoldDB" id="A0AAN4W2Z5"/>
<evidence type="ECO:0000259" key="9">
    <source>
        <dbReference type="PROSITE" id="PS50850"/>
    </source>
</evidence>
<feature type="transmembrane region" description="Helical" evidence="8">
    <location>
        <begin position="311"/>
        <end position="331"/>
    </location>
</feature>
<comment type="subcellular location">
    <subcellularLocation>
        <location evidence="1">Cell membrane</location>
        <topology evidence="1">Multi-pass membrane protein</topology>
    </subcellularLocation>
</comment>
<feature type="transmembrane region" description="Helical" evidence="8">
    <location>
        <begin position="46"/>
        <end position="66"/>
    </location>
</feature>
<evidence type="ECO:0000256" key="6">
    <source>
        <dbReference type="ARBA" id="ARBA00023136"/>
    </source>
</evidence>
<feature type="transmembrane region" description="Helical" evidence="8">
    <location>
        <begin position="72"/>
        <end position="100"/>
    </location>
</feature>
<proteinExistence type="predicted"/>
<evidence type="ECO:0000313" key="11">
    <source>
        <dbReference type="Proteomes" id="UP001310022"/>
    </source>
</evidence>
<keyword evidence="11" id="KW-1185">Reference proteome</keyword>
<feature type="transmembrane region" description="Helical" evidence="8">
    <location>
        <begin position="220"/>
        <end position="239"/>
    </location>
</feature>
<feature type="transmembrane region" description="Helical" evidence="8">
    <location>
        <begin position="112"/>
        <end position="133"/>
    </location>
</feature>
<organism evidence="10 11">
    <name type="scientific">Persicobacter diffluens</name>
    <dbReference type="NCBI Taxonomy" id="981"/>
    <lineage>
        <taxon>Bacteria</taxon>
        <taxon>Pseudomonadati</taxon>
        <taxon>Bacteroidota</taxon>
        <taxon>Cytophagia</taxon>
        <taxon>Cytophagales</taxon>
        <taxon>Persicobacteraceae</taxon>
        <taxon>Persicobacter</taxon>
    </lineage>
</organism>
<dbReference type="PANTHER" id="PTHR23517">
    <property type="entry name" value="RESISTANCE PROTEIN MDTM, PUTATIVE-RELATED-RELATED"/>
    <property type="match status" value="1"/>
</dbReference>
<keyword evidence="4 8" id="KW-0812">Transmembrane</keyword>
<dbReference type="InterPro" id="IPR020846">
    <property type="entry name" value="MFS_dom"/>
</dbReference>
<dbReference type="EMBL" id="BQKE01000003">
    <property type="protein sequence ID" value="GJM63949.1"/>
    <property type="molecule type" value="Genomic_DNA"/>
</dbReference>
<evidence type="ECO:0000256" key="1">
    <source>
        <dbReference type="ARBA" id="ARBA00004651"/>
    </source>
</evidence>
<feature type="region of interest" description="Disordered" evidence="7">
    <location>
        <begin position="368"/>
        <end position="392"/>
    </location>
</feature>
<dbReference type="Proteomes" id="UP001310022">
    <property type="component" value="Unassembled WGS sequence"/>
</dbReference>
<dbReference type="PANTHER" id="PTHR23517:SF2">
    <property type="entry name" value="MULTIDRUG RESISTANCE PROTEIN MDTH"/>
    <property type="match status" value="1"/>
</dbReference>
<dbReference type="GO" id="GO:0022857">
    <property type="term" value="F:transmembrane transporter activity"/>
    <property type="evidence" value="ECO:0007669"/>
    <property type="project" value="InterPro"/>
</dbReference>
<feature type="transmembrane region" description="Helical" evidence="8">
    <location>
        <begin position="20"/>
        <end position="39"/>
    </location>
</feature>
<keyword evidence="2" id="KW-0813">Transport</keyword>
<feature type="transmembrane region" description="Helical" evidence="8">
    <location>
        <begin position="184"/>
        <end position="208"/>
    </location>
</feature>
<evidence type="ECO:0000313" key="10">
    <source>
        <dbReference type="EMBL" id="GJM63949.1"/>
    </source>
</evidence>
<evidence type="ECO:0000256" key="4">
    <source>
        <dbReference type="ARBA" id="ARBA00022692"/>
    </source>
</evidence>
<dbReference type="InterPro" id="IPR036259">
    <property type="entry name" value="MFS_trans_sf"/>
</dbReference>
<dbReference type="Gene3D" id="1.20.1250.20">
    <property type="entry name" value="MFS general substrate transporter like domains"/>
    <property type="match status" value="1"/>
</dbReference>
<evidence type="ECO:0000256" key="2">
    <source>
        <dbReference type="ARBA" id="ARBA00022448"/>
    </source>
</evidence>
<evidence type="ECO:0000256" key="8">
    <source>
        <dbReference type="SAM" id="Phobius"/>
    </source>
</evidence>
<reference evidence="10 11" key="1">
    <citation type="submission" date="2021-12" db="EMBL/GenBank/DDBJ databases">
        <title>Genome sequencing of bacteria with rrn-lacking chromosome and rrn-plasmid.</title>
        <authorList>
            <person name="Anda M."/>
            <person name="Iwasaki W."/>
        </authorList>
    </citation>
    <scope>NUCLEOTIDE SEQUENCE [LARGE SCALE GENOMIC DNA]</scope>
    <source>
        <strain evidence="10 11">NBRC 15940</strain>
    </source>
</reference>
<evidence type="ECO:0000256" key="7">
    <source>
        <dbReference type="SAM" id="MobiDB-lite"/>
    </source>
</evidence>
<dbReference type="SUPFAM" id="SSF103473">
    <property type="entry name" value="MFS general substrate transporter"/>
    <property type="match status" value="1"/>
</dbReference>
<keyword evidence="6 8" id="KW-0472">Membrane</keyword>
<accession>A0AAN4W2Z5</accession>
<dbReference type="InterPro" id="IPR050171">
    <property type="entry name" value="MFS_Transporters"/>
</dbReference>
<dbReference type="InterPro" id="IPR011701">
    <property type="entry name" value="MFS"/>
</dbReference>
<sequence>MVIPFLSLYLTEKMGFTYGQVGWIMTSFGIGSVLGSLVGGKMTDQIGFYPVILLSLFGGGIGLIFLKNLESLPSLCLGFFLVSFLTDLIRPALFVGIDAYSRKENKTRSITLIRLAINLGFSIGPATGGLLISQWGYSTLFWVDGISCMLAAMYFGIALQTKKVRSNAKYEKQGSASPYRDQPYLVFMLSLALFSIIFIQYFSTVPLFYRENHLFSEKTIGLLMSMNGLIIFILEMPLVNALEKNKKLSKLLIMNISGFMVIGSFLVLIFGPNFAWLAAGMALLSIGEMLMFPFSNAVAMERAAGKKQGEYMALYAIAFSFAHLFGHNLGLQSIKLFGFYTSWWIMVIGLHISFGLLYLSFKMNKRQKKKQGTRLPSKQKKLQEPPKINSPE</sequence>